<evidence type="ECO:0000313" key="1">
    <source>
        <dbReference type="EMBL" id="MSU02282.1"/>
    </source>
</evidence>
<reference evidence="1 2" key="1">
    <citation type="submission" date="2019-09" db="EMBL/GenBank/DDBJ databases">
        <title>In-depth cultivation of the pig gut microbiome towards novel bacterial diversity and tailored functional studies.</title>
        <authorList>
            <person name="Wylensek D."/>
            <person name="Hitch T.C.A."/>
            <person name="Clavel T."/>
        </authorList>
    </citation>
    <scope>NUCLEOTIDE SEQUENCE [LARGE SCALE GENOMIC DNA]</scope>
    <source>
        <strain evidence="1 2">WCA3-693-APC-4?</strain>
    </source>
</reference>
<comment type="caution">
    <text evidence="1">The sequence shown here is derived from an EMBL/GenBank/DDBJ whole genome shotgun (WGS) entry which is preliminary data.</text>
</comment>
<name>A0A6N7XNA0_9FIRM</name>
<protein>
    <submittedName>
        <fullName evidence="1">Uncharacterized protein</fullName>
    </submittedName>
</protein>
<organism evidence="1 2">
    <name type="scientific">Tissierella pigra</name>
    <dbReference type="NCBI Taxonomy" id="2607614"/>
    <lineage>
        <taxon>Bacteria</taxon>
        <taxon>Bacillati</taxon>
        <taxon>Bacillota</taxon>
        <taxon>Tissierellia</taxon>
        <taxon>Tissierellales</taxon>
        <taxon>Tissierellaceae</taxon>
        <taxon>Tissierella</taxon>
    </lineage>
</organism>
<dbReference type="AlphaFoldDB" id="A0A6N7XNA0"/>
<keyword evidence="2" id="KW-1185">Reference proteome</keyword>
<gene>
    <name evidence="1" type="ORF">FYJ83_12445</name>
</gene>
<proteinExistence type="predicted"/>
<evidence type="ECO:0000313" key="2">
    <source>
        <dbReference type="Proteomes" id="UP000469523"/>
    </source>
</evidence>
<dbReference type="EMBL" id="VUNQ01000028">
    <property type="protein sequence ID" value="MSU02282.1"/>
    <property type="molecule type" value="Genomic_DNA"/>
</dbReference>
<dbReference type="RefSeq" id="WP_154440988.1">
    <property type="nucleotide sequence ID" value="NZ_JAHLPJ010000001.1"/>
</dbReference>
<sequence>MSKYDDFDLDVKSLGVDNTYKQIDLPCISASASVTCEIFKSIIERCVSDNCSVGPCTSMNSIIVRE</sequence>
<dbReference type="Proteomes" id="UP000469523">
    <property type="component" value="Unassembled WGS sequence"/>
</dbReference>
<accession>A0A6N7XNA0</accession>